<evidence type="ECO:0008006" key="2">
    <source>
        <dbReference type="Google" id="ProtNLM"/>
    </source>
</evidence>
<reference evidence="1" key="1">
    <citation type="journal article" date="2015" name="Nature">
        <title>Complex archaea that bridge the gap between prokaryotes and eukaryotes.</title>
        <authorList>
            <person name="Spang A."/>
            <person name="Saw J.H."/>
            <person name="Jorgensen S.L."/>
            <person name="Zaremba-Niedzwiedzka K."/>
            <person name="Martijn J."/>
            <person name="Lind A.E."/>
            <person name="van Eijk R."/>
            <person name="Schleper C."/>
            <person name="Guy L."/>
            <person name="Ettema T.J."/>
        </authorList>
    </citation>
    <scope>NUCLEOTIDE SEQUENCE</scope>
</reference>
<organism evidence="1">
    <name type="scientific">marine sediment metagenome</name>
    <dbReference type="NCBI Taxonomy" id="412755"/>
    <lineage>
        <taxon>unclassified sequences</taxon>
        <taxon>metagenomes</taxon>
        <taxon>ecological metagenomes</taxon>
    </lineage>
</organism>
<protein>
    <recommendedName>
        <fullName evidence="2">PD-(D/E)XK endonuclease-like domain-containing protein</fullName>
    </recommendedName>
</protein>
<gene>
    <name evidence="1" type="ORF">LCGC14_2303530</name>
</gene>
<proteinExistence type="predicted"/>
<dbReference type="AlphaFoldDB" id="A0A0F9FHN4"/>
<name>A0A0F9FHN4_9ZZZZ</name>
<comment type="caution">
    <text evidence="1">The sequence shown here is derived from an EMBL/GenBank/DDBJ whole genome shotgun (WGS) entry which is preliminary data.</text>
</comment>
<dbReference type="Gene3D" id="3.90.320.10">
    <property type="match status" value="1"/>
</dbReference>
<dbReference type="InterPro" id="IPR011604">
    <property type="entry name" value="PDDEXK-like_dom_sf"/>
</dbReference>
<evidence type="ECO:0000313" key="1">
    <source>
        <dbReference type="EMBL" id="KKL50632.1"/>
    </source>
</evidence>
<sequence>MKWTNRYNIDPVIAQAVMTDDYEAVGDISVTRLVRPPQITYLEHKHEKELVQDVHDGLYALEGRALHHILAQGRYSSPHTTDPNEVTEVCGECGQPLPHKVDEMAEVGTVMQEHRLTVNYNGWTISGKFDVLYTETNILKDYKVSSVWSHILGGKEDHEEQLNFYAYLAAVGVDHEGQHPLLQVDEARVVMWFRDWMKAQVERDKQYPPLKVLEHRIPLWPAAGAELEFQIKVKLHQAARERNSYPPCTPEERWARPDSWAVQKSGAKKAYRVFEEPALAEAMANSMSGYEVQHRPGENVRCARHCSVMDFCSQAKELGVVKSDA</sequence>
<dbReference type="EMBL" id="LAZR01032530">
    <property type="protein sequence ID" value="KKL50632.1"/>
    <property type="molecule type" value="Genomic_DNA"/>
</dbReference>
<accession>A0A0F9FHN4</accession>